<keyword evidence="2" id="KW-1185">Reference proteome</keyword>
<comment type="caution">
    <text evidence="1">The sequence shown here is derived from an EMBL/GenBank/DDBJ whole genome shotgun (WGS) entry which is preliminary data.</text>
</comment>
<evidence type="ECO:0000313" key="1">
    <source>
        <dbReference type="EMBL" id="GBE60233.1"/>
    </source>
</evidence>
<gene>
    <name evidence="1" type="ORF">BOVATA_017260</name>
</gene>
<protein>
    <submittedName>
        <fullName evidence="1">Uncharacterized protein</fullName>
    </submittedName>
</protein>
<sequence>MVVSLVSGDVFVTERQLDDLLFTYQRLAVCDRRFMKYYSDRLSRQFECFSDDQVCNFARYLVKSVHARAQPMEIGATADYSREFGPSDTKALLDDFDVTSSSYVRCLESQLPVCLHQYSYYNLVDLGEFYGLFNIQSSVRVRFSTELWKYLYTLRYGYPVKALVVLSKLGLGDGATFGRLIRNIPMTLAFRWPLNLVSECLISLEWAKSSKIYVILAHYLSRYLSAQFNARNIARIFDSLCNKRIALLGLYQKVLRIQSLNPGWLSCEELLTVARYGKEVGFSLAGISRLLKGQDLDDMDYRKAMLLYVMDNPDAALVKRCIQAVHNKDSDQTLEFVSLMQLLKACYRHKMWLSAAPQLALEALRDIETIEVPVLLELLDLLTLAGPIGEPDLLARLEGYVKHVIPDLPLRTAGKMLWLCFSLGVAPDSVCFLSLLRRFNHLYEPSYNENHLLQVLGEALKRLKSQTVEIRTFLGHLETFKDVSWRREPAEIGKIREFQRNIGCKAFVSVFPFTADIEVDAAALSDYVARVGGGSISLADPCLPSRSSWSASSDIVDTVLLDLCGDPYVTVVERDGNERQTLRFYYQLRSSLVGRPFAHLLDSSVP</sequence>
<organism evidence="1 2">
    <name type="scientific">Babesia ovata</name>
    <dbReference type="NCBI Taxonomy" id="189622"/>
    <lineage>
        <taxon>Eukaryota</taxon>
        <taxon>Sar</taxon>
        <taxon>Alveolata</taxon>
        <taxon>Apicomplexa</taxon>
        <taxon>Aconoidasida</taxon>
        <taxon>Piroplasmida</taxon>
        <taxon>Babesiidae</taxon>
        <taxon>Babesia</taxon>
    </lineage>
</organism>
<accession>A0A2H6KB56</accession>
<dbReference type="EMBL" id="BDSA01000002">
    <property type="protein sequence ID" value="GBE60233.1"/>
    <property type="molecule type" value="Genomic_DNA"/>
</dbReference>
<dbReference type="VEuPathDB" id="PiroplasmaDB:BOVATA_017260"/>
<dbReference type="RefSeq" id="XP_028866476.1">
    <property type="nucleotide sequence ID" value="XM_029010643.1"/>
</dbReference>
<name>A0A2H6KB56_9APIC</name>
<reference evidence="1 2" key="1">
    <citation type="journal article" date="2017" name="BMC Genomics">
        <title>Whole-genome assembly of Babesia ovata and comparative genomics between closely related pathogens.</title>
        <authorList>
            <person name="Yamagishi J."/>
            <person name="Asada M."/>
            <person name="Hakimi H."/>
            <person name="Tanaka T.Q."/>
            <person name="Sugimoto C."/>
            <person name="Kawazu S."/>
        </authorList>
    </citation>
    <scope>NUCLEOTIDE SEQUENCE [LARGE SCALE GENOMIC DNA]</scope>
    <source>
        <strain evidence="1 2">Miyake</strain>
    </source>
</reference>
<dbReference type="AlphaFoldDB" id="A0A2H6KB56"/>
<dbReference type="OrthoDB" id="366026at2759"/>
<proteinExistence type="predicted"/>
<evidence type="ECO:0000313" key="2">
    <source>
        <dbReference type="Proteomes" id="UP000236319"/>
    </source>
</evidence>
<dbReference type="GeneID" id="39874003"/>
<dbReference type="Proteomes" id="UP000236319">
    <property type="component" value="Unassembled WGS sequence"/>
</dbReference>